<dbReference type="InterPro" id="IPR030616">
    <property type="entry name" value="Aur-like"/>
</dbReference>
<evidence type="ECO:0000256" key="6">
    <source>
        <dbReference type="ARBA" id="ARBA00022840"/>
    </source>
</evidence>
<dbReference type="InterPro" id="IPR011009">
    <property type="entry name" value="Kinase-like_dom_sf"/>
</dbReference>
<evidence type="ECO:0000256" key="3">
    <source>
        <dbReference type="ARBA" id="ARBA00022679"/>
    </source>
</evidence>
<evidence type="ECO:0000313" key="16">
    <source>
        <dbReference type="Proteomes" id="UP000179807"/>
    </source>
</evidence>
<dbReference type="GO" id="GO:0005524">
    <property type="term" value="F:ATP binding"/>
    <property type="evidence" value="ECO:0007669"/>
    <property type="project" value="UniProtKB-UniRule"/>
</dbReference>
<keyword evidence="5" id="KW-0418">Kinase</keyword>
<evidence type="ECO:0000259" key="14">
    <source>
        <dbReference type="PROSITE" id="PS50011"/>
    </source>
</evidence>
<sequence length="581" mass="66598">MSYYKIKTNIGNYSVRYQLGSGKFSDVYMAIHDKINLPVAIKRISKSQITTEKDKIRLNREINILKSAVHQYIIQFFEMIEDEENYYLIMELANNGSLKTVFNPNSPFSEDKCREIIREIVISIGYLHLQLNVVHRDLKLENILFGSDNHIRLIDFGLSNIFSKNSMHQTACGSPAYTAPEVLTRKKYTGAADIWSCGIILFLLSTGSFPFSDHSLPKLLNKICTEEVNFPSHLSYELRDLVSKMLEKDQNKRISILDILCHPWFNNSKELKKSPVNHNISCFQSLQDLPSYQICQEYKVHMTSENFETKNDKNYVSNNSINNASESNISVNKNSLSSYNGNNNNGNNNSENKCQNNFAITPSSNSESEEFYEFENSGNDQNQNDEANNNLHINEIPITPTSFNQRTICNNSTGKTSFSFNHKNFMRQNIKSNENSQTSLSLESDKFRPFIPRISMMGYDAKVAAILNEVGIDTSNIQNSLLKSVFDENTAAYRIVWRNKAIHELNDSRILEQTKNEAINLPRNFSCPTGIFDQQQSQDAQHYPLQNLRMVIKNTRQRIVQPRGRIFKKPSIHCPILPPLS</sequence>
<dbReference type="GeneID" id="94836023"/>
<keyword evidence="2" id="KW-0723">Serine/threonine-protein kinase</keyword>
<dbReference type="SUPFAM" id="SSF56112">
    <property type="entry name" value="Protein kinase-like (PK-like)"/>
    <property type="match status" value="1"/>
</dbReference>
<keyword evidence="3" id="KW-0808">Transferase</keyword>
<keyword evidence="6 10" id="KW-0067">ATP-binding</keyword>
<feature type="binding site" evidence="10">
    <location>
        <begin position="141"/>
        <end position="142"/>
    </location>
    <ligand>
        <name>ATP</name>
        <dbReference type="ChEBI" id="CHEBI:30616"/>
    </ligand>
</feature>
<evidence type="ECO:0000256" key="1">
    <source>
        <dbReference type="ARBA" id="ARBA00012513"/>
    </source>
</evidence>
<evidence type="ECO:0000256" key="11">
    <source>
        <dbReference type="PIRSR" id="PIRSR630616-3"/>
    </source>
</evidence>
<evidence type="ECO:0000256" key="7">
    <source>
        <dbReference type="ARBA" id="ARBA00047899"/>
    </source>
</evidence>
<evidence type="ECO:0000256" key="8">
    <source>
        <dbReference type="ARBA" id="ARBA00048679"/>
    </source>
</evidence>
<feature type="domain" description="Protein kinase" evidence="14">
    <location>
        <begin position="13"/>
        <end position="265"/>
    </location>
</feature>
<dbReference type="CDD" id="cd14003">
    <property type="entry name" value="STKc_AMPK-like"/>
    <property type="match status" value="1"/>
</dbReference>
<reference evidence="15" key="1">
    <citation type="submission" date="2016-10" db="EMBL/GenBank/DDBJ databases">
        <authorList>
            <person name="Benchimol M."/>
            <person name="Almeida L.G."/>
            <person name="Vasconcelos A.T."/>
            <person name="Perreira-Neves A."/>
            <person name="Rosa I.A."/>
            <person name="Tasca T."/>
            <person name="Bogo M.R."/>
            <person name="de Souza W."/>
        </authorList>
    </citation>
    <scope>NUCLEOTIDE SEQUENCE [LARGE SCALE GENOMIC DNA]</scope>
    <source>
        <strain evidence="15">K</strain>
    </source>
</reference>
<evidence type="ECO:0000256" key="10">
    <source>
        <dbReference type="PIRSR" id="PIRSR630616-2"/>
    </source>
</evidence>
<keyword evidence="16" id="KW-1185">Reference proteome</keyword>
<dbReference type="EC" id="2.7.11.1" evidence="1"/>
<evidence type="ECO:0000256" key="9">
    <source>
        <dbReference type="PIRSR" id="PIRSR630616-1"/>
    </source>
</evidence>
<feature type="active site" description="Proton acceptor" evidence="9">
    <location>
        <position position="137"/>
    </location>
</feature>
<dbReference type="RefSeq" id="XP_068363557.1">
    <property type="nucleotide sequence ID" value="XM_068501319.1"/>
</dbReference>
<name>A0A1J4KM24_9EUKA</name>
<feature type="cross-link" description="Glycyl lysine isopeptide (Lys-Gly) (interchain with G-Cter in SUMO2)" evidence="11">
    <location>
        <position position="139"/>
    </location>
</feature>
<dbReference type="EMBL" id="MLAK01000612">
    <property type="protein sequence ID" value="OHT10421.1"/>
    <property type="molecule type" value="Genomic_DNA"/>
</dbReference>
<dbReference type="Gene3D" id="1.10.510.10">
    <property type="entry name" value="Transferase(Phosphotransferase) domain 1"/>
    <property type="match status" value="1"/>
</dbReference>
<evidence type="ECO:0000256" key="2">
    <source>
        <dbReference type="ARBA" id="ARBA00022527"/>
    </source>
</evidence>
<dbReference type="PROSITE" id="PS00107">
    <property type="entry name" value="PROTEIN_KINASE_ATP"/>
    <property type="match status" value="1"/>
</dbReference>
<evidence type="ECO:0000256" key="5">
    <source>
        <dbReference type="ARBA" id="ARBA00022777"/>
    </source>
</evidence>
<feature type="binding site" evidence="10">
    <location>
        <position position="155"/>
    </location>
    <ligand>
        <name>ATP</name>
        <dbReference type="ChEBI" id="CHEBI:30616"/>
    </ligand>
</feature>
<dbReference type="GO" id="GO:0004674">
    <property type="term" value="F:protein serine/threonine kinase activity"/>
    <property type="evidence" value="ECO:0007669"/>
    <property type="project" value="UniProtKB-KW"/>
</dbReference>
<dbReference type="Proteomes" id="UP000179807">
    <property type="component" value="Unassembled WGS sequence"/>
</dbReference>
<dbReference type="PROSITE" id="PS50011">
    <property type="entry name" value="PROTEIN_KINASE_DOM"/>
    <property type="match status" value="1"/>
</dbReference>
<evidence type="ECO:0000313" key="15">
    <source>
        <dbReference type="EMBL" id="OHT10421.1"/>
    </source>
</evidence>
<feature type="binding site" evidence="10">
    <location>
        <position position="23"/>
    </location>
    <ligand>
        <name>ATP</name>
        <dbReference type="ChEBI" id="CHEBI:30616"/>
    </ligand>
</feature>
<dbReference type="SMART" id="SM00220">
    <property type="entry name" value="S_TKc"/>
    <property type="match status" value="1"/>
</dbReference>
<feature type="binding site" evidence="10 12">
    <location>
        <position position="42"/>
    </location>
    <ligand>
        <name>ATP</name>
        <dbReference type="ChEBI" id="CHEBI:30616"/>
    </ligand>
</feature>
<accession>A0A1J4KM24</accession>
<evidence type="ECO:0000256" key="12">
    <source>
        <dbReference type="PROSITE-ProRule" id="PRU10141"/>
    </source>
</evidence>
<dbReference type="InterPro" id="IPR008271">
    <property type="entry name" value="Ser/Thr_kinase_AS"/>
</dbReference>
<comment type="catalytic activity">
    <reaction evidence="7">
        <text>L-threonyl-[protein] + ATP = O-phospho-L-threonyl-[protein] + ADP + H(+)</text>
        <dbReference type="Rhea" id="RHEA:46608"/>
        <dbReference type="Rhea" id="RHEA-COMP:11060"/>
        <dbReference type="Rhea" id="RHEA-COMP:11605"/>
        <dbReference type="ChEBI" id="CHEBI:15378"/>
        <dbReference type="ChEBI" id="CHEBI:30013"/>
        <dbReference type="ChEBI" id="CHEBI:30616"/>
        <dbReference type="ChEBI" id="CHEBI:61977"/>
        <dbReference type="ChEBI" id="CHEBI:456216"/>
        <dbReference type="EC" id="2.7.11.1"/>
    </reaction>
</comment>
<dbReference type="InterPro" id="IPR000719">
    <property type="entry name" value="Prot_kinase_dom"/>
</dbReference>
<dbReference type="AlphaFoldDB" id="A0A1J4KM24"/>
<dbReference type="Pfam" id="PF00069">
    <property type="entry name" value="Pkinase"/>
    <property type="match status" value="1"/>
</dbReference>
<proteinExistence type="predicted"/>
<comment type="caution">
    <text evidence="15">The sequence shown here is derived from an EMBL/GenBank/DDBJ whole genome shotgun (WGS) entry which is preliminary data.</text>
</comment>
<feature type="binding site" evidence="10">
    <location>
        <begin position="91"/>
        <end position="93"/>
    </location>
    <ligand>
        <name>ATP</name>
        <dbReference type="ChEBI" id="CHEBI:30616"/>
    </ligand>
</feature>
<dbReference type="VEuPathDB" id="TrichDB:TRFO_20304"/>
<keyword evidence="4 10" id="KW-0547">Nucleotide-binding</keyword>
<dbReference type="PROSITE" id="PS00108">
    <property type="entry name" value="PROTEIN_KINASE_ST"/>
    <property type="match status" value="1"/>
</dbReference>
<dbReference type="FunFam" id="3.30.200.20:FF:000042">
    <property type="entry name" value="Aurora kinase A"/>
    <property type="match status" value="1"/>
</dbReference>
<feature type="region of interest" description="Disordered" evidence="13">
    <location>
        <begin position="332"/>
        <end position="356"/>
    </location>
</feature>
<dbReference type="PANTHER" id="PTHR24350">
    <property type="entry name" value="SERINE/THREONINE-PROTEIN KINASE IAL-RELATED"/>
    <property type="match status" value="1"/>
</dbReference>
<organism evidence="15 16">
    <name type="scientific">Tritrichomonas foetus</name>
    <dbReference type="NCBI Taxonomy" id="1144522"/>
    <lineage>
        <taxon>Eukaryota</taxon>
        <taxon>Metamonada</taxon>
        <taxon>Parabasalia</taxon>
        <taxon>Tritrichomonadida</taxon>
        <taxon>Tritrichomonadidae</taxon>
        <taxon>Tritrichomonas</taxon>
    </lineage>
</organism>
<protein>
    <recommendedName>
        <fullName evidence="1">non-specific serine/threonine protein kinase</fullName>
        <ecNumber evidence="1">2.7.11.1</ecNumber>
    </recommendedName>
</protein>
<comment type="catalytic activity">
    <reaction evidence="8">
        <text>L-seryl-[protein] + ATP = O-phospho-L-seryl-[protein] + ADP + H(+)</text>
        <dbReference type="Rhea" id="RHEA:17989"/>
        <dbReference type="Rhea" id="RHEA-COMP:9863"/>
        <dbReference type="Rhea" id="RHEA-COMP:11604"/>
        <dbReference type="ChEBI" id="CHEBI:15378"/>
        <dbReference type="ChEBI" id="CHEBI:29999"/>
        <dbReference type="ChEBI" id="CHEBI:30616"/>
        <dbReference type="ChEBI" id="CHEBI:83421"/>
        <dbReference type="ChEBI" id="CHEBI:456216"/>
        <dbReference type="EC" id="2.7.11.1"/>
    </reaction>
</comment>
<evidence type="ECO:0000256" key="4">
    <source>
        <dbReference type="ARBA" id="ARBA00022741"/>
    </source>
</evidence>
<dbReference type="InterPro" id="IPR017441">
    <property type="entry name" value="Protein_kinase_ATP_BS"/>
</dbReference>
<evidence type="ECO:0000256" key="13">
    <source>
        <dbReference type="SAM" id="MobiDB-lite"/>
    </source>
</evidence>
<gene>
    <name evidence="15" type="ORF">TRFO_20304</name>
</gene>
<dbReference type="FunFam" id="1.10.510.10:FF:000592">
    <property type="entry name" value="CAMK family protein kinase"/>
    <property type="match status" value="1"/>
</dbReference>